<comment type="caution">
    <text evidence="2">The sequence shown here is derived from an EMBL/GenBank/DDBJ whole genome shotgun (WGS) entry which is preliminary data.</text>
</comment>
<feature type="chain" id="PRO_5009583671" description="Ig-like domain-containing protein" evidence="1">
    <location>
        <begin position="26"/>
        <end position="408"/>
    </location>
</feature>
<dbReference type="AlphaFoldDB" id="A0A1G2MJA3"/>
<feature type="signal peptide" evidence="1">
    <location>
        <begin position="1"/>
        <end position="25"/>
    </location>
</feature>
<name>A0A1G2MJA3_9BACT</name>
<evidence type="ECO:0000313" key="2">
    <source>
        <dbReference type="EMBL" id="OHA23947.1"/>
    </source>
</evidence>
<evidence type="ECO:0000256" key="1">
    <source>
        <dbReference type="SAM" id="SignalP"/>
    </source>
</evidence>
<dbReference type="EMBL" id="MHRM01000014">
    <property type="protein sequence ID" value="OHA23947.1"/>
    <property type="molecule type" value="Genomic_DNA"/>
</dbReference>
<organism evidence="2 3">
    <name type="scientific">Candidatus Taylorbacteria bacterium RIFCSPHIGHO2_02_FULL_44_12</name>
    <dbReference type="NCBI Taxonomy" id="1802308"/>
    <lineage>
        <taxon>Bacteria</taxon>
        <taxon>Candidatus Tayloriibacteriota</taxon>
    </lineage>
</organism>
<dbReference type="STRING" id="1802308.A3D50_01935"/>
<accession>A0A1G2MJA3</accession>
<sequence length="408" mass="42212">MSKYFSIFFLAVCFVFAINIIPANAADLSGWAWSSNIGWISFNSANSEAGSGAAYVVTIDPFGNFGGYAWSSNIGWISFEDGDLAGCVGTTQAHVSTSTGAVTGWARAVVGKGRTDGWDGCIQLSDNQYFPTSVSNGSGGATFIPASGQFVGYAWGGIVLGWISFNPALSGGSSDTPPVVCTNCGEITGGPSLACSISVNPSSLPSSGGNIFVSWLSSNAQSCSVTANPGTKISDALNDSKNLSITQTTSYSISCQNTTLTPSYCSSSQTATVGYTGNTLKLWVGSRSATTDTYYKVNQGQKAPVFWNTNIGSGGVCAGYVLNAPGAVTTLSGWTGTPQSVSNAINPLNLTMPTATGIYTLGIQCQTAPDENGVITKIPTNVTDATYGGQPIQNKIRVQVVDSHEEEL</sequence>
<proteinExistence type="predicted"/>
<keyword evidence="1" id="KW-0732">Signal</keyword>
<evidence type="ECO:0000313" key="3">
    <source>
        <dbReference type="Proteomes" id="UP000178413"/>
    </source>
</evidence>
<evidence type="ECO:0008006" key="4">
    <source>
        <dbReference type="Google" id="ProtNLM"/>
    </source>
</evidence>
<reference evidence="2 3" key="1">
    <citation type="journal article" date="2016" name="Nat. Commun.">
        <title>Thousands of microbial genomes shed light on interconnected biogeochemical processes in an aquifer system.</title>
        <authorList>
            <person name="Anantharaman K."/>
            <person name="Brown C.T."/>
            <person name="Hug L.A."/>
            <person name="Sharon I."/>
            <person name="Castelle C.J."/>
            <person name="Probst A.J."/>
            <person name="Thomas B.C."/>
            <person name="Singh A."/>
            <person name="Wilkins M.J."/>
            <person name="Karaoz U."/>
            <person name="Brodie E.L."/>
            <person name="Williams K.H."/>
            <person name="Hubbard S.S."/>
            <person name="Banfield J.F."/>
        </authorList>
    </citation>
    <scope>NUCLEOTIDE SEQUENCE [LARGE SCALE GENOMIC DNA]</scope>
</reference>
<dbReference type="Proteomes" id="UP000178413">
    <property type="component" value="Unassembled WGS sequence"/>
</dbReference>
<gene>
    <name evidence="2" type="ORF">A3D50_01935</name>
</gene>
<protein>
    <recommendedName>
        <fullName evidence="4">Ig-like domain-containing protein</fullName>
    </recommendedName>
</protein>